<protein>
    <recommendedName>
        <fullName evidence="1">Reverse transcriptase domain-containing protein</fullName>
    </recommendedName>
</protein>
<dbReference type="PANTHER" id="PTHR46890">
    <property type="entry name" value="NON-LTR RETROLELEMENT REVERSE TRANSCRIPTASE-LIKE PROTEIN-RELATED"/>
    <property type="match status" value="1"/>
</dbReference>
<sequence>MSSSVTQTMNTSLLQEFRADEVQYALFQMHPTKAPGPDGMSTLFFQKFWDVVGGDITRMILDFLNKGVGSLESINYTYIALIPKVNSPRKISEFRPISLCNVVYKIISKILANRLKTILPNIIAESQSAFVPGRLITDNILVAFELIHCLKNKRKGKMGQSALKLDMSKAYDRVEWSFLEAVMLRMGFHQKWVDLIMHCVSTVSFSVLINGDPRGCIKPTRGLRQGDPLSPYLFILCAEAFSALLRKSENENKIHGISVARNAPRVSHLFFADDSLLFANATENQASEISRIISMYGAASGQQVNFEKSAISFSANVTADRREQIKQILGVSICSIHNKYLGLPSTIGRSKVQPFNLIRDRVWRKLKGWKEKLLSKAGREVLIKSVAQAIPTYMMSCFKIPVAICEEINRMVSNFWWGQTGSERKLHWLRWDSLCKAK</sequence>
<dbReference type="InterPro" id="IPR052343">
    <property type="entry name" value="Retrotransposon-Effector_Assoc"/>
</dbReference>
<reference evidence="2" key="1">
    <citation type="submission" date="2019-08" db="EMBL/GenBank/DDBJ databases">
        <title>Reference gene set and small RNA set construction with multiple tissues from Davidia involucrata Baill.</title>
        <authorList>
            <person name="Yang H."/>
            <person name="Zhou C."/>
            <person name="Li G."/>
            <person name="Wang J."/>
            <person name="Gao P."/>
            <person name="Wang M."/>
            <person name="Wang R."/>
            <person name="Zhao Y."/>
        </authorList>
    </citation>
    <scope>NUCLEOTIDE SEQUENCE</scope>
    <source>
        <tissue evidence="2">Mixed with DoveR01_LX</tissue>
    </source>
</reference>
<dbReference type="SUPFAM" id="SSF56672">
    <property type="entry name" value="DNA/RNA polymerases"/>
    <property type="match status" value="1"/>
</dbReference>
<proteinExistence type="predicted"/>
<dbReference type="InterPro" id="IPR043502">
    <property type="entry name" value="DNA/RNA_pol_sf"/>
</dbReference>
<feature type="domain" description="Reverse transcriptase" evidence="1">
    <location>
        <begin position="63"/>
        <end position="333"/>
    </location>
</feature>
<dbReference type="InterPro" id="IPR000477">
    <property type="entry name" value="RT_dom"/>
</dbReference>
<dbReference type="EMBL" id="GHES01039618">
    <property type="protein sequence ID" value="MPA70177.1"/>
    <property type="molecule type" value="Transcribed_RNA"/>
</dbReference>
<dbReference type="Pfam" id="PF00078">
    <property type="entry name" value="RVT_1"/>
    <property type="match status" value="1"/>
</dbReference>
<name>A0A5B7BN08_DAVIN</name>
<dbReference type="CDD" id="cd01650">
    <property type="entry name" value="RT_nLTR_like"/>
    <property type="match status" value="1"/>
</dbReference>
<evidence type="ECO:0000313" key="2">
    <source>
        <dbReference type="EMBL" id="MPA70177.1"/>
    </source>
</evidence>
<dbReference type="PROSITE" id="PS50878">
    <property type="entry name" value="RT_POL"/>
    <property type="match status" value="1"/>
</dbReference>
<gene>
    <name evidence="2" type="ORF">Din_039618</name>
</gene>
<organism evidence="2">
    <name type="scientific">Davidia involucrata</name>
    <name type="common">Dove tree</name>
    <dbReference type="NCBI Taxonomy" id="16924"/>
    <lineage>
        <taxon>Eukaryota</taxon>
        <taxon>Viridiplantae</taxon>
        <taxon>Streptophyta</taxon>
        <taxon>Embryophyta</taxon>
        <taxon>Tracheophyta</taxon>
        <taxon>Spermatophyta</taxon>
        <taxon>Magnoliopsida</taxon>
        <taxon>eudicotyledons</taxon>
        <taxon>Gunneridae</taxon>
        <taxon>Pentapetalae</taxon>
        <taxon>asterids</taxon>
        <taxon>Cornales</taxon>
        <taxon>Nyssaceae</taxon>
        <taxon>Davidia</taxon>
    </lineage>
</organism>
<dbReference type="AlphaFoldDB" id="A0A5B7BN08"/>
<accession>A0A5B7BN08</accession>
<dbReference type="PANTHER" id="PTHR46890:SF48">
    <property type="entry name" value="RNA-DIRECTED DNA POLYMERASE"/>
    <property type="match status" value="1"/>
</dbReference>
<evidence type="ECO:0000259" key="1">
    <source>
        <dbReference type="PROSITE" id="PS50878"/>
    </source>
</evidence>